<evidence type="ECO:0000256" key="5">
    <source>
        <dbReference type="ARBA" id="ARBA00022640"/>
    </source>
</evidence>
<dbReference type="InterPro" id="IPR014729">
    <property type="entry name" value="Rossmann-like_a/b/a_fold"/>
</dbReference>
<comment type="subcellular location">
    <subcellularLocation>
        <location evidence="1">Plastid</location>
        <location evidence="1">Chloroplast</location>
    </subcellularLocation>
</comment>
<organism evidence="15 16">
    <name type="scientific">Chondrus crispus</name>
    <name type="common">Carrageen Irish moss</name>
    <name type="synonym">Polymorpha crispa</name>
    <dbReference type="NCBI Taxonomy" id="2769"/>
    <lineage>
        <taxon>Eukaryota</taxon>
        <taxon>Rhodophyta</taxon>
        <taxon>Florideophyceae</taxon>
        <taxon>Rhodymeniophycidae</taxon>
        <taxon>Gigartinales</taxon>
        <taxon>Gigartinaceae</taxon>
        <taxon>Chondrus</taxon>
    </lineage>
</organism>
<evidence type="ECO:0000256" key="9">
    <source>
        <dbReference type="ARBA" id="ARBA00022840"/>
    </source>
</evidence>
<evidence type="ECO:0000313" key="16">
    <source>
        <dbReference type="Proteomes" id="UP000012073"/>
    </source>
</evidence>
<dbReference type="NCBIfam" id="TIGR00339">
    <property type="entry name" value="sopT"/>
    <property type="match status" value="1"/>
</dbReference>
<proteinExistence type="inferred from homology"/>
<dbReference type="InterPro" id="IPR015947">
    <property type="entry name" value="PUA-like_sf"/>
</dbReference>
<dbReference type="GO" id="GO:0009507">
    <property type="term" value="C:chloroplast"/>
    <property type="evidence" value="ECO:0007669"/>
    <property type="project" value="UniProtKB-SubCell"/>
</dbReference>
<evidence type="ECO:0000256" key="8">
    <source>
        <dbReference type="ARBA" id="ARBA00022741"/>
    </source>
</evidence>
<evidence type="ECO:0000256" key="11">
    <source>
        <dbReference type="ARBA" id="ARBA00037980"/>
    </source>
</evidence>
<dbReference type="FunFam" id="3.10.400.10:FF:000002">
    <property type="entry name" value="ATP sulfurylase 2"/>
    <property type="match status" value="1"/>
</dbReference>
<accession>R7Q5H4</accession>
<dbReference type="PANTHER" id="PTHR11055">
    <property type="entry name" value="BIFUNCTIONAL 3'-PHOSPHOADENOSINE 5'-PHOSPHOSULFATE SYNTHASE"/>
    <property type="match status" value="1"/>
</dbReference>
<feature type="domain" description="Sulphate adenylyltransferase catalytic" evidence="13">
    <location>
        <begin position="291"/>
        <end position="512"/>
    </location>
</feature>
<dbReference type="GO" id="GO:0004020">
    <property type="term" value="F:adenylylsulfate kinase activity"/>
    <property type="evidence" value="ECO:0007669"/>
    <property type="project" value="TreeGrafter"/>
</dbReference>
<evidence type="ECO:0000256" key="1">
    <source>
        <dbReference type="ARBA" id="ARBA00004229"/>
    </source>
</evidence>
<dbReference type="PANTHER" id="PTHR11055:SF37">
    <property type="entry name" value="ATP SULFURYLASE 2"/>
    <property type="match status" value="1"/>
</dbReference>
<protein>
    <recommendedName>
        <fullName evidence="3">sulfate adenylyltransferase</fullName>
        <ecNumber evidence="3">2.7.7.4</ecNumber>
    </recommendedName>
</protein>
<dbReference type="Gramene" id="CDF33792">
    <property type="protein sequence ID" value="CDF33792"/>
    <property type="gene ID" value="CHC_T00008316001"/>
</dbReference>
<keyword evidence="4" id="KW-0150">Chloroplast</keyword>
<keyword evidence="5" id="KW-0934">Plastid</keyword>
<dbReference type="PhylomeDB" id="R7Q5H4"/>
<dbReference type="AlphaFoldDB" id="R7Q5H4"/>
<comment type="catalytic activity">
    <reaction evidence="12">
        <text>sulfate + ATP + H(+) = adenosine 5'-phosphosulfate + diphosphate</text>
        <dbReference type="Rhea" id="RHEA:18133"/>
        <dbReference type="ChEBI" id="CHEBI:15378"/>
        <dbReference type="ChEBI" id="CHEBI:16189"/>
        <dbReference type="ChEBI" id="CHEBI:30616"/>
        <dbReference type="ChEBI" id="CHEBI:33019"/>
        <dbReference type="ChEBI" id="CHEBI:58243"/>
        <dbReference type="EC" id="2.7.7.4"/>
    </reaction>
</comment>
<dbReference type="CDD" id="cd00517">
    <property type="entry name" value="ATPS"/>
    <property type="match status" value="1"/>
</dbReference>
<keyword evidence="9" id="KW-0067">ATP-binding</keyword>
<dbReference type="GeneID" id="17321326"/>
<evidence type="ECO:0000259" key="14">
    <source>
        <dbReference type="Pfam" id="PF14306"/>
    </source>
</evidence>
<evidence type="ECO:0000256" key="2">
    <source>
        <dbReference type="ARBA" id="ARBA00005048"/>
    </source>
</evidence>
<evidence type="ECO:0000259" key="13">
    <source>
        <dbReference type="Pfam" id="PF01747"/>
    </source>
</evidence>
<dbReference type="STRING" id="2769.R7Q5H4"/>
<keyword evidence="10" id="KW-0809">Transit peptide</keyword>
<dbReference type="GO" id="GO:0000103">
    <property type="term" value="P:sulfate assimilation"/>
    <property type="evidence" value="ECO:0007669"/>
    <property type="project" value="InterPro"/>
</dbReference>
<keyword evidence="16" id="KW-1185">Reference proteome</keyword>
<comment type="similarity">
    <text evidence="11">Belongs to the sulfate adenylyltransferase family.</text>
</comment>
<dbReference type="Gene3D" id="3.40.50.620">
    <property type="entry name" value="HUPs"/>
    <property type="match status" value="1"/>
</dbReference>
<dbReference type="KEGG" id="ccp:CHC_T00008316001"/>
<keyword evidence="8" id="KW-0547">Nucleotide-binding</keyword>
<dbReference type="GO" id="GO:0005524">
    <property type="term" value="F:ATP binding"/>
    <property type="evidence" value="ECO:0007669"/>
    <property type="project" value="UniProtKB-KW"/>
</dbReference>
<evidence type="ECO:0000313" key="15">
    <source>
        <dbReference type="EMBL" id="CDF33792.1"/>
    </source>
</evidence>
<feature type="domain" description="ATP-sulfurylase PUA-like" evidence="14">
    <location>
        <begin position="125"/>
        <end position="281"/>
    </location>
</feature>
<dbReference type="Gene3D" id="3.10.400.10">
    <property type="entry name" value="Sulfate adenylyltransferase"/>
    <property type="match status" value="1"/>
</dbReference>
<gene>
    <name evidence="15" type="ORF">CHC_T00008316001</name>
</gene>
<evidence type="ECO:0000256" key="7">
    <source>
        <dbReference type="ARBA" id="ARBA00022695"/>
    </source>
</evidence>
<comment type="pathway">
    <text evidence="2">Sulfur metabolism; hydrogen sulfide biosynthesis; sulfite from sulfate: step 1/3.</text>
</comment>
<dbReference type="RefSeq" id="XP_005713611.1">
    <property type="nucleotide sequence ID" value="XM_005713554.1"/>
</dbReference>
<dbReference type="FunFam" id="3.40.50.620:FF:000006">
    <property type="entry name" value="bifunctional 3'-phosphoadenosine 5'-phosphosulfate synthase 1"/>
    <property type="match status" value="1"/>
</dbReference>
<dbReference type="InterPro" id="IPR024951">
    <property type="entry name" value="Sulfurylase_cat_dom"/>
</dbReference>
<evidence type="ECO:0000256" key="10">
    <source>
        <dbReference type="ARBA" id="ARBA00022946"/>
    </source>
</evidence>
<dbReference type="Pfam" id="PF14306">
    <property type="entry name" value="PUA_2"/>
    <property type="match status" value="1"/>
</dbReference>
<dbReference type="OMA" id="IEIYKHH"/>
<dbReference type="SUPFAM" id="SSF88697">
    <property type="entry name" value="PUA domain-like"/>
    <property type="match status" value="1"/>
</dbReference>
<evidence type="ECO:0000256" key="6">
    <source>
        <dbReference type="ARBA" id="ARBA00022679"/>
    </source>
</evidence>
<dbReference type="EC" id="2.7.7.4" evidence="3"/>
<keyword evidence="6 15" id="KW-0808">Transferase</keyword>
<evidence type="ECO:0000256" key="12">
    <source>
        <dbReference type="ARBA" id="ARBA00049370"/>
    </source>
</evidence>
<dbReference type="EMBL" id="HG001658">
    <property type="protein sequence ID" value="CDF33792.1"/>
    <property type="molecule type" value="Genomic_DNA"/>
</dbReference>
<sequence length="518" mass="57301">MLIHLTGTKHWPSHRPQTLRHPTSVSAARISCISSYKSLLASSPALPHRSAVVVSINTHSIMTVPAFTAPAPGLLSATARPTLSLSPSSSAFRGAPLARVSPRLPAHVAPRAQVRATAVSQVAVDDLVELLVPESQRPAKHTEAEGLPSVAVSDIDMQWIHVLSEGWASPLRGFMREQEYLQCLHFNSLRQPDGSVANMSVPIALAINDEQKKELDGKNAFALKSPEGKVVAILRNFEIYEHNKEERCARTFGLTDERHPYAEIIYNSGDYLVGGDLEVLEPIKYGDGLDEFRLSPRQLREEYKNRNADAVFVFQLRNPIHNGHALLMTSCREELISRGFKNPILLVHQIGGKVKGDDIPLEVRIAQNKRVLAEGVLDPKSTLLGIFPSPMLYAGPTEVQWHAKARMNAGCQYYIVGRDPAGMKHPNGERDMFDPWHGKSVLSMAPGLEKLEILPFRVAAYDKTTSKMSFFDPSRLDDFEFISGTKMRKFAAAGDTPPDGFMAPTAWKVLVDYYASKK</sequence>
<dbReference type="OrthoDB" id="506431at2759"/>
<dbReference type="Pfam" id="PF01747">
    <property type="entry name" value="ATP-sulfurylase"/>
    <property type="match status" value="1"/>
</dbReference>
<dbReference type="SUPFAM" id="SSF52374">
    <property type="entry name" value="Nucleotidylyl transferase"/>
    <property type="match status" value="1"/>
</dbReference>
<dbReference type="Proteomes" id="UP000012073">
    <property type="component" value="Unassembled WGS sequence"/>
</dbReference>
<name>R7Q5H4_CHOCR</name>
<dbReference type="GO" id="GO:0004781">
    <property type="term" value="F:sulfate adenylyltransferase (ATP) activity"/>
    <property type="evidence" value="ECO:0007669"/>
    <property type="project" value="UniProtKB-EC"/>
</dbReference>
<evidence type="ECO:0000256" key="4">
    <source>
        <dbReference type="ARBA" id="ARBA00022528"/>
    </source>
</evidence>
<keyword evidence="7 15" id="KW-0548">Nucleotidyltransferase</keyword>
<evidence type="ECO:0000256" key="3">
    <source>
        <dbReference type="ARBA" id="ARBA00012391"/>
    </source>
</evidence>
<reference evidence="16" key="1">
    <citation type="journal article" date="2013" name="Proc. Natl. Acad. Sci. U.S.A.">
        <title>Genome structure and metabolic features in the red seaweed Chondrus crispus shed light on evolution of the Archaeplastida.</title>
        <authorList>
            <person name="Collen J."/>
            <person name="Porcel B."/>
            <person name="Carre W."/>
            <person name="Ball S.G."/>
            <person name="Chaparro C."/>
            <person name="Tonon T."/>
            <person name="Barbeyron T."/>
            <person name="Michel G."/>
            <person name="Noel B."/>
            <person name="Valentin K."/>
            <person name="Elias M."/>
            <person name="Artiguenave F."/>
            <person name="Arun A."/>
            <person name="Aury J.M."/>
            <person name="Barbosa-Neto J.F."/>
            <person name="Bothwell J.H."/>
            <person name="Bouget F.Y."/>
            <person name="Brillet L."/>
            <person name="Cabello-Hurtado F."/>
            <person name="Capella-Gutierrez S."/>
            <person name="Charrier B."/>
            <person name="Cladiere L."/>
            <person name="Cock J.M."/>
            <person name="Coelho S.M."/>
            <person name="Colleoni C."/>
            <person name="Czjzek M."/>
            <person name="Da Silva C."/>
            <person name="Delage L."/>
            <person name="Denoeud F."/>
            <person name="Deschamps P."/>
            <person name="Dittami S.M."/>
            <person name="Gabaldon T."/>
            <person name="Gachon C.M."/>
            <person name="Groisillier A."/>
            <person name="Herve C."/>
            <person name="Jabbari K."/>
            <person name="Katinka M."/>
            <person name="Kloareg B."/>
            <person name="Kowalczyk N."/>
            <person name="Labadie K."/>
            <person name="Leblanc C."/>
            <person name="Lopez P.J."/>
            <person name="McLachlan D.H."/>
            <person name="Meslet-Cladiere L."/>
            <person name="Moustafa A."/>
            <person name="Nehr Z."/>
            <person name="Nyvall Collen P."/>
            <person name="Panaud O."/>
            <person name="Partensky F."/>
            <person name="Poulain J."/>
            <person name="Rensing S.A."/>
            <person name="Rousvoal S."/>
            <person name="Samson G."/>
            <person name="Symeonidi A."/>
            <person name="Weissenbach J."/>
            <person name="Zambounis A."/>
            <person name="Wincker P."/>
            <person name="Boyen C."/>
        </authorList>
    </citation>
    <scope>NUCLEOTIDE SEQUENCE [LARGE SCALE GENOMIC DNA]</scope>
    <source>
        <strain evidence="16">cv. Stackhouse</strain>
    </source>
</reference>
<dbReference type="InterPro" id="IPR002650">
    <property type="entry name" value="Sulphate_adenylyltransferase"/>
</dbReference>
<dbReference type="InterPro" id="IPR025980">
    <property type="entry name" value="ATP-Sase_PUA-like_dom"/>
</dbReference>